<accession>A0A329MBU2</accession>
<proteinExistence type="predicted"/>
<dbReference type="GO" id="GO:0016787">
    <property type="term" value="F:hydrolase activity"/>
    <property type="evidence" value="ECO:0007669"/>
    <property type="project" value="UniProtKB-KW"/>
</dbReference>
<dbReference type="Gene3D" id="3.40.710.10">
    <property type="entry name" value="DD-peptidase/beta-lactamase superfamily"/>
    <property type="match status" value="1"/>
</dbReference>
<gene>
    <name evidence="2" type="ORF">DQG23_31750</name>
</gene>
<dbReference type="Pfam" id="PF00144">
    <property type="entry name" value="Beta-lactamase"/>
    <property type="match status" value="1"/>
</dbReference>
<name>A0A329MBU2_9BACL</name>
<sequence length="455" mass="52002">MERAGLDVNSFMLLKDGKSVVRFWRRPYREDCPQLLFSLSKSFTSIAIGIAWDEGFLKLEDTVISFFPDKLPEHVSSNLASMTVHHLLSMNTGHRENIYAPVVKEKDWVKAFLSLDVEHAPGSHYRYSTPATYMLAAILEKATGENMVDFLMPRLFEPLGMPRPSWETCPMGVTAGGMGLSIPTEGIAKFGQMLLDKGMYGDRRIVSERYIDLALKEQSDNRQGEERIDFAQGYGYQFFMCRRGCYMGNGGFGQLCFVAPRERIVIAATSAFGSMKQLQTLLDLIFEYIFDRAAGENLPGLADYHRLQNHLAALTHPVPKLHPKVPEAMPDLNERCYIMEENPHDLAKVCFRFKQDKLELRMAYEDGTEKRLPFDLKEPVHTEDKFVKDLELHRQEVVAYANWQDPDTLKLNLLYIETPYAVTYTVQFRDDRIEFQFQINVSLTLKGFTAAGKIA</sequence>
<dbReference type="PANTHER" id="PTHR43283">
    <property type="entry name" value="BETA-LACTAMASE-RELATED"/>
    <property type="match status" value="1"/>
</dbReference>
<keyword evidence="3" id="KW-1185">Reference proteome</keyword>
<dbReference type="InterPro" id="IPR050789">
    <property type="entry name" value="Diverse_Enzym_Activities"/>
</dbReference>
<protein>
    <submittedName>
        <fullName evidence="2">Serine hydrolase</fullName>
    </submittedName>
</protein>
<dbReference type="InterPro" id="IPR001466">
    <property type="entry name" value="Beta-lactam-related"/>
</dbReference>
<dbReference type="Proteomes" id="UP000250369">
    <property type="component" value="Unassembled WGS sequence"/>
</dbReference>
<evidence type="ECO:0000313" key="2">
    <source>
        <dbReference type="EMBL" id="RAV14477.1"/>
    </source>
</evidence>
<dbReference type="EMBL" id="QMFB01000026">
    <property type="protein sequence ID" value="RAV14477.1"/>
    <property type="molecule type" value="Genomic_DNA"/>
</dbReference>
<dbReference type="AlphaFoldDB" id="A0A329MBU2"/>
<dbReference type="OrthoDB" id="9773047at2"/>
<feature type="domain" description="Beta-lactamase-related" evidence="1">
    <location>
        <begin position="10"/>
        <end position="270"/>
    </location>
</feature>
<dbReference type="PANTHER" id="PTHR43283:SF7">
    <property type="entry name" value="BETA-LACTAMASE-RELATED DOMAIN-CONTAINING PROTEIN"/>
    <property type="match status" value="1"/>
</dbReference>
<dbReference type="InterPro" id="IPR012338">
    <property type="entry name" value="Beta-lactam/transpept-like"/>
</dbReference>
<dbReference type="SUPFAM" id="SSF56601">
    <property type="entry name" value="beta-lactamase/transpeptidase-like"/>
    <property type="match status" value="1"/>
</dbReference>
<keyword evidence="2" id="KW-0378">Hydrolase</keyword>
<reference evidence="2 3" key="1">
    <citation type="journal article" date="2009" name="Int. J. Syst. Evol. Microbiol.">
        <title>Paenibacillus contaminans sp. nov., isolated from a contaminated laboratory plate.</title>
        <authorList>
            <person name="Chou J.H."/>
            <person name="Lee J.H."/>
            <person name="Lin M.C."/>
            <person name="Chang P.S."/>
            <person name="Arun A.B."/>
            <person name="Young C.C."/>
            <person name="Chen W.M."/>
        </authorList>
    </citation>
    <scope>NUCLEOTIDE SEQUENCE [LARGE SCALE GENOMIC DNA]</scope>
    <source>
        <strain evidence="2 3">CKOBP-6</strain>
    </source>
</reference>
<organism evidence="2 3">
    <name type="scientific">Paenibacillus contaminans</name>
    <dbReference type="NCBI Taxonomy" id="450362"/>
    <lineage>
        <taxon>Bacteria</taxon>
        <taxon>Bacillati</taxon>
        <taxon>Bacillota</taxon>
        <taxon>Bacilli</taxon>
        <taxon>Bacillales</taxon>
        <taxon>Paenibacillaceae</taxon>
        <taxon>Paenibacillus</taxon>
    </lineage>
</organism>
<evidence type="ECO:0000259" key="1">
    <source>
        <dbReference type="Pfam" id="PF00144"/>
    </source>
</evidence>
<evidence type="ECO:0000313" key="3">
    <source>
        <dbReference type="Proteomes" id="UP000250369"/>
    </source>
</evidence>
<comment type="caution">
    <text evidence="2">The sequence shown here is derived from an EMBL/GenBank/DDBJ whole genome shotgun (WGS) entry which is preliminary data.</text>
</comment>